<keyword evidence="3 9" id="KW-0813">Transport</keyword>
<evidence type="ECO:0000256" key="4">
    <source>
        <dbReference type="ARBA" id="ARBA00022475"/>
    </source>
</evidence>
<reference evidence="10 11" key="1">
    <citation type="submission" date="2013-08" db="EMBL/GenBank/DDBJ databases">
        <title>Genome of Pontibacillus chungwhensis.</title>
        <authorList>
            <person name="Wang Q."/>
            <person name="Wang G."/>
        </authorList>
    </citation>
    <scope>NUCLEOTIDE SEQUENCE [LARGE SCALE GENOMIC DNA]</scope>
    <source>
        <strain evidence="10 11">BH030062</strain>
    </source>
</reference>
<name>A0A0A2VFZ4_9BACI</name>
<keyword evidence="8 9" id="KW-0472">Membrane</keyword>
<comment type="caution">
    <text evidence="10">The sequence shown here is derived from an EMBL/GenBank/DDBJ whole genome shotgun (WGS) entry which is preliminary data.</text>
</comment>
<comment type="function">
    <text evidence="9">Component of the transport system for branched-chain amino acids.</text>
</comment>
<gene>
    <name evidence="10" type="ORF">N780_14290</name>
</gene>
<comment type="similarity">
    <text evidence="2 9">Belongs to the branched chain amino acid transporter family.</text>
</comment>
<dbReference type="eggNOG" id="COG1114">
    <property type="taxonomic scope" value="Bacteria"/>
</dbReference>
<feature type="transmembrane region" description="Helical" evidence="9">
    <location>
        <begin position="74"/>
        <end position="95"/>
    </location>
</feature>
<evidence type="ECO:0000256" key="9">
    <source>
        <dbReference type="RuleBase" id="RU362122"/>
    </source>
</evidence>
<keyword evidence="6 9" id="KW-0029">Amino-acid transport</keyword>
<feature type="transmembrane region" description="Helical" evidence="9">
    <location>
        <begin position="115"/>
        <end position="137"/>
    </location>
</feature>
<dbReference type="GO" id="GO:0015188">
    <property type="term" value="F:L-isoleucine transmembrane transporter activity"/>
    <property type="evidence" value="ECO:0007669"/>
    <property type="project" value="TreeGrafter"/>
</dbReference>
<evidence type="ECO:0000256" key="2">
    <source>
        <dbReference type="ARBA" id="ARBA00008540"/>
    </source>
</evidence>
<dbReference type="RefSeq" id="WP_052114871.1">
    <property type="nucleotide sequence ID" value="NZ_AVBG01000002.1"/>
</dbReference>
<sequence length="452" mass="47901">MTKKDTVTIGFMLFALFFGAGNLIYPPQLGTEAGSSYWSAIAGFIITGVGLPILAVTAIAFVNDDAKALGSRVHPWFGLLFTSLIYLAIGPFFAIPRAANVAFETGIKPVIGTAGQGSSALLIFSIIFFALVFWISLNPSKIVDRIGQWLTPILLIAMVALSIASFLTFDAPMQQPTGDYSTTPFFSGFLNGYLTMDAIAGLAFGIIVVTALKERGVTDRKTTIKQTIKAGSVTAIGLIVVYGSIGWMGAKMASMGSYNNGGEILADGANILFGSFGGLLLGTIVALACFTTCIGLTVACSQFFSNTFKSVKYTHVAIVFTLISFGFTNMGLSQIIAYSVPALVFIYPLAIVLIALSFFHRLFNGSKHVYRGALILTSVIAIYDGLKAFLGAEKVKAFTNALDFLPLFAEGLGWVVPAAVGALIGGIIEIFAVSAKKKRNVTIQDASYKASS</sequence>
<keyword evidence="11" id="KW-1185">Reference proteome</keyword>
<feature type="transmembrane region" description="Helical" evidence="9">
    <location>
        <begin position="189"/>
        <end position="212"/>
    </location>
</feature>
<evidence type="ECO:0000313" key="11">
    <source>
        <dbReference type="Proteomes" id="UP000030153"/>
    </source>
</evidence>
<keyword evidence="4" id="KW-1003">Cell membrane</keyword>
<dbReference type="NCBIfam" id="TIGR00796">
    <property type="entry name" value="livcs"/>
    <property type="match status" value="1"/>
</dbReference>
<dbReference type="GO" id="GO:0015818">
    <property type="term" value="P:isoleucine transport"/>
    <property type="evidence" value="ECO:0007669"/>
    <property type="project" value="TreeGrafter"/>
</dbReference>
<dbReference type="Pfam" id="PF05525">
    <property type="entry name" value="Branch_AA_trans"/>
    <property type="match status" value="1"/>
</dbReference>
<evidence type="ECO:0000313" key="10">
    <source>
        <dbReference type="EMBL" id="KGP92555.1"/>
    </source>
</evidence>
<evidence type="ECO:0000256" key="8">
    <source>
        <dbReference type="ARBA" id="ARBA00023136"/>
    </source>
</evidence>
<dbReference type="GO" id="GO:0015190">
    <property type="term" value="F:L-leucine transmembrane transporter activity"/>
    <property type="evidence" value="ECO:0007669"/>
    <property type="project" value="TreeGrafter"/>
</dbReference>
<feature type="transmembrane region" description="Helical" evidence="9">
    <location>
        <begin position="335"/>
        <end position="360"/>
    </location>
</feature>
<dbReference type="EMBL" id="AVBG01000002">
    <property type="protein sequence ID" value="KGP92555.1"/>
    <property type="molecule type" value="Genomic_DNA"/>
</dbReference>
<dbReference type="PANTHER" id="PTHR30588">
    <property type="entry name" value="BRANCHED-CHAIN AMINO ACID TRANSPORT SYSTEM 2 CARRIER PROTEIN"/>
    <property type="match status" value="1"/>
</dbReference>
<feature type="transmembrane region" description="Helical" evidence="9">
    <location>
        <begin position="412"/>
        <end position="433"/>
    </location>
</feature>
<dbReference type="Proteomes" id="UP000030153">
    <property type="component" value="Unassembled WGS sequence"/>
</dbReference>
<evidence type="ECO:0000256" key="5">
    <source>
        <dbReference type="ARBA" id="ARBA00022692"/>
    </source>
</evidence>
<dbReference type="OrthoDB" id="9783920at2"/>
<organism evidence="10 11">
    <name type="scientific">Pontibacillus chungwhensis BH030062</name>
    <dbReference type="NCBI Taxonomy" id="1385513"/>
    <lineage>
        <taxon>Bacteria</taxon>
        <taxon>Bacillati</taxon>
        <taxon>Bacillota</taxon>
        <taxon>Bacilli</taxon>
        <taxon>Bacillales</taxon>
        <taxon>Bacillaceae</taxon>
        <taxon>Pontibacillus</taxon>
    </lineage>
</organism>
<feature type="transmembrane region" description="Helical" evidence="9">
    <location>
        <begin position="311"/>
        <end position="329"/>
    </location>
</feature>
<feature type="transmembrane region" description="Helical" evidence="9">
    <location>
        <begin position="7"/>
        <end position="25"/>
    </location>
</feature>
<dbReference type="AlphaFoldDB" id="A0A0A2VFZ4"/>
<protein>
    <recommendedName>
        <fullName evidence="9">Branched-chain amino acid transport system carrier protein</fullName>
    </recommendedName>
</protein>
<feature type="transmembrane region" description="Helical" evidence="9">
    <location>
        <begin position="270"/>
        <end position="299"/>
    </location>
</feature>
<feature type="transmembrane region" description="Helical" evidence="9">
    <location>
        <begin position="372"/>
        <end position="392"/>
    </location>
</feature>
<proteinExistence type="inferred from homology"/>
<comment type="subcellular location">
    <subcellularLocation>
        <location evidence="1 9">Cell membrane</location>
        <topology evidence="1 9">Multi-pass membrane protein</topology>
    </subcellularLocation>
</comment>
<keyword evidence="5 9" id="KW-0812">Transmembrane</keyword>
<accession>A0A0A2VFZ4</accession>
<feature type="transmembrane region" description="Helical" evidence="9">
    <location>
        <begin position="37"/>
        <end position="62"/>
    </location>
</feature>
<evidence type="ECO:0000256" key="3">
    <source>
        <dbReference type="ARBA" id="ARBA00022448"/>
    </source>
</evidence>
<dbReference type="PANTHER" id="PTHR30588:SF0">
    <property type="entry name" value="BRANCHED-CHAIN AMINO ACID PERMEASE BRNQ"/>
    <property type="match status" value="1"/>
</dbReference>
<dbReference type="GO" id="GO:0015820">
    <property type="term" value="P:L-leucine transport"/>
    <property type="evidence" value="ECO:0007669"/>
    <property type="project" value="TreeGrafter"/>
</dbReference>
<dbReference type="InterPro" id="IPR004685">
    <property type="entry name" value="Brnchd-chn_aa_trnsp_Livcs"/>
</dbReference>
<feature type="transmembrane region" description="Helical" evidence="9">
    <location>
        <begin position="233"/>
        <end position="250"/>
    </location>
</feature>
<dbReference type="GO" id="GO:0005304">
    <property type="term" value="F:L-valine transmembrane transporter activity"/>
    <property type="evidence" value="ECO:0007669"/>
    <property type="project" value="TreeGrafter"/>
</dbReference>
<dbReference type="GO" id="GO:0005886">
    <property type="term" value="C:plasma membrane"/>
    <property type="evidence" value="ECO:0007669"/>
    <property type="project" value="UniProtKB-SubCell"/>
</dbReference>
<evidence type="ECO:0000256" key="7">
    <source>
        <dbReference type="ARBA" id="ARBA00022989"/>
    </source>
</evidence>
<feature type="transmembrane region" description="Helical" evidence="9">
    <location>
        <begin position="149"/>
        <end position="169"/>
    </location>
</feature>
<evidence type="ECO:0000256" key="1">
    <source>
        <dbReference type="ARBA" id="ARBA00004651"/>
    </source>
</evidence>
<evidence type="ECO:0000256" key="6">
    <source>
        <dbReference type="ARBA" id="ARBA00022970"/>
    </source>
</evidence>
<keyword evidence="7 9" id="KW-1133">Transmembrane helix</keyword>